<proteinExistence type="predicted"/>
<accession>A0ABY4MUX0</accession>
<dbReference type="EMBL" id="CP097160">
    <property type="protein sequence ID" value="UQN14184.1"/>
    <property type="molecule type" value="Genomic_DNA"/>
</dbReference>
<reference evidence="1" key="1">
    <citation type="submission" date="2022-05" db="EMBL/GenBank/DDBJ databases">
        <title>Complete genome sequence of toluene-degrading Gulosibacter sediminis strain ACHW.36C.</title>
        <authorList>
            <person name="Wai A.C."/>
            <person name="Lai G.K."/>
            <person name="Griffin S.D."/>
            <person name="Leung F.C."/>
        </authorList>
    </citation>
    <scope>NUCLEOTIDE SEQUENCE [LARGE SCALE GENOMIC DNA]</scope>
    <source>
        <strain evidence="1">ACHW.36C</strain>
    </source>
</reference>
<protein>
    <submittedName>
        <fullName evidence="1">Bacteriophage abortive infection AbiH family protein</fullName>
    </submittedName>
</protein>
<dbReference type="Pfam" id="PF14253">
    <property type="entry name" value="AbiH"/>
    <property type="match status" value="1"/>
</dbReference>
<dbReference type="InterPro" id="IPR025935">
    <property type="entry name" value="AbiH"/>
</dbReference>
<gene>
    <name evidence="1" type="ORF">M3M28_08990</name>
</gene>
<evidence type="ECO:0000313" key="1">
    <source>
        <dbReference type="EMBL" id="UQN14184.1"/>
    </source>
</evidence>
<organism evidence="1">
    <name type="scientific">Gulosibacter sediminis</name>
    <dbReference type="NCBI Taxonomy" id="1729695"/>
    <lineage>
        <taxon>Bacteria</taxon>
        <taxon>Bacillati</taxon>
        <taxon>Actinomycetota</taxon>
        <taxon>Actinomycetes</taxon>
        <taxon>Micrococcales</taxon>
        <taxon>Microbacteriaceae</taxon>
        <taxon>Gulosibacter</taxon>
    </lineage>
</organism>
<name>A0ABY4MUX0_9MICO</name>
<sequence length="390" mass="45165">MATESEVTVGHRDYTTAGFDSPEVQHNIMAFVGNGFDLQVASDYQMPIDTRYASFYHFLKLRSFDETNPILQEMEELQRARKDNWSDVEAVVEKMLRENRVRPRELGESLRRIQEQFSQFLELAVPSSLLVRLGADSMNNNSAVTSLQEFLGDLDRDDYARLQFPKRINNFDVFNFFFVNFNYTSLLDDFVYLDQQQFDPRPYKTVDRNFDFKIDPGAVAGEWGDHFSSYVTSDVVHPHGHQSIPRSLLFGVDTPQHVRGNQDPALRLAKPFWAQNDLRYRHLFDDAELFIIFGCSLGESDRWWWKHIADALGTERTRSDGVRKYSPELILYWFNGGGNVWDVDAVCDKFLEFAAPSERARLREYVHVVMHDVGTARNWLNTSPADGSKL</sequence>